<keyword evidence="4" id="KW-1185">Reference proteome</keyword>
<proteinExistence type="predicted"/>
<name>A0A7J7LRH5_9MAGN</name>
<feature type="domain" description="Dienelactone hydrolase" evidence="2">
    <location>
        <begin position="384"/>
        <end position="451"/>
    </location>
</feature>
<dbReference type="PANTHER" id="PTHR17630:SF44">
    <property type="entry name" value="PROTEIN AIM2"/>
    <property type="match status" value="1"/>
</dbReference>
<feature type="region of interest" description="Disordered" evidence="1">
    <location>
        <begin position="37"/>
        <end position="66"/>
    </location>
</feature>
<dbReference type="Gene3D" id="3.40.50.1820">
    <property type="entry name" value="alpha/beta hydrolase"/>
    <property type="match status" value="2"/>
</dbReference>
<evidence type="ECO:0000313" key="3">
    <source>
        <dbReference type="EMBL" id="KAF6145253.1"/>
    </source>
</evidence>
<sequence length="452" mass="50710">MESDVQVQFIMVEPIQNDEKDIYANLEDIVTLTIDTDVDHESQASDREGGGDGEEDVEEGEEACYGEGPETKEILSFKKKYALKEVDRKSQVKEKLYKVRKDFFGRIDNLVIDHELLSTLFQVIKKLVTAMGRVVGSSELENQIIAYKNIKKNLIVEKAELNATFNRYKLDAKKSREAALSEAKKVLEKDKKEALALQKTNFEKDVREEVRAHFLGQYEELEERKKIYKGLVKSGGAIFDDSSEDDVPHVHVATEVVEDDVMMEAESACPGEVAASQVPEGALNAHEEKYPSEMLNLVVEQIGYESPKLRKLADKVAAVGIYVVVPDFLHGDPYVPENVEKLIPVWIKSHKPDVGAEEMKPIITALNSKRITAIGAAGFCWGEIKTHLSILGAEIDEFCPPALLKQFEEVLSEKSEVDSFVKIFPGVSHGWAVRYNDEDESAVKSATRRMKT</sequence>
<dbReference type="OrthoDB" id="17560at2759"/>
<dbReference type="EMBL" id="JACGCM010002082">
    <property type="protein sequence ID" value="KAF6145253.1"/>
    <property type="molecule type" value="Genomic_DNA"/>
</dbReference>
<dbReference type="GO" id="GO:0016787">
    <property type="term" value="F:hydrolase activity"/>
    <property type="evidence" value="ECO:0007669"/>
    <property type="project" value="InterPro"/>
</dbReference>
<feature type="compositionally biased region" description="Basic and acidic residues" evidence="1">
    <location>
        <begin position="37"/>
        <end position="50"/>
    </location>
</feature>
<evidence type="ECO:0000259" key="2">
    <source>
        <dbReference type="Pfam" id="PF01738"/>
    </source>
</evidence>
<accession>A0A7J7LRH5</accession>
<dbReference type="InterPro" id="IPR029058">
    <property type="entry name" value="AB_hydrolase_fold"/>
</dbReference>
<gene>
    <name evidence="3" type="ORF">GIB67_041448</name>
</gene>
<organism evidence="3 4">
    <name type="scientific">Kingdonia uniflora</name>
    <dbReference type="NCBI Taxonomy" id="39325"/>
    <lineage>
        <taxon>Eukaryota</taxon>
        <taxon>Viridiplantae</taxon>
        <taxon>Streptophyta</taxon>
        <taxon>Embryophyta</taxon>
        <taxon>Tracheophyta</taxon>
        <taxon>Spermatophyta</taxon>
        <taxon>Magnoliopsida</taxon>
        <taxon>Ranunculales</taxon>
        <taxon>Circaeasteraceae</taxon>
        <taxon>Kingdonia</taxon>
    </lineage>
</organism>
<evidence type="ECO:0000256" key="1">
    <source>
        <dbReference type="SAM" id="MobiDB-lite"/>
    </source>
</evidence>
<dbReference type="Proteomes" id="UP000541444">
    <property type="component" value="Unassembled WGS sequence"/>
</dbReference>
<evidence type="ECO:0000313" key="4">
    <source>
        <dbReference type="Proteomes" id="UP000541444"/>
    </source>
</evidence>
<dbReference type="InterPro" id="IPR002925">
    <property type="entry name" value="Dienelactn_hydro"/>
</dbReference>
<protein>
    <recommendedName>
        <fullName evidence="2">Dienelactone hydrolase domain-containing protein</fullName>
    </recommendedName>
</protein>
<feature type="compositionally biased region" description="Acidic residues" evidence="1">
    <location>
        <begin position="51"/>
        <end position="64"/>
    </location>
</feature>
<dbReference type="Pfam" id="PF01738">
    <property type="entry name" value="DLH"/>
    <property type="match status" value="1"/>
</dbReference>
<dbReference type="SUPFAM" id="SSF53474">
    <property type="entry name" value="alpha/beta-Hydrolases"/>
    <property type="match status" value="1"/>
</dbReference>
<comment type="caution">
    <text evidence="3">The sequence shown here is derived from an EMBL/GenBank/DDBJ whole genome shotgun (WGS) entry which is preliminary data.</text>
</comment>
<dbReference type="PANTHER" id="PTHR17630">
    <property type="entry name" value="DIENELACTONE HYDROLASE"/>
    <property type="match status" value="1"/>
</dbReference>
<dbReference type="AlphaFoldDB" id="A0A7J7LRH5"/>
<reference evidence="3 4" key="1">
    <citation type="journal article" date="2020" name="IScience">
        <title>Genome Sequencing of the Endangered Kingdonia uniflora (Circaeasteraceae, Ranunculales) Reveals Potential Mechanisms of Evolutionary Specialization.</title>
        <authorList>
            <person name="Sun Y."/>
            <person name="Deng T."/>
            <person name="Zhang A."/>
            <person name="Moore M.J."/>
            <person name="Landis J.B."/>
            <person name="Lin N."/>
            <person name="Zhang H."/>
            <person name="Zhang X."/>
            <person name="Huang J."/>
            <person name="Zhang X."/>
            <person name="Sun H."/>
            <person name="Wang H."/>
        </authorList>
    </citation>
    <scope>NUCLEOTIDE SEQUENCE [LARGE SCALE GENOMIC DNA]</scope>
    <source>
        <strain evidence="3">TB1705</strain>
        <tissue evidence="3">Leaf</tissue>
    </source>
</reference>